<sequence length="759" mass="82773">MTGLSRVLAWCTVAALLVLPASAWDANAGLVPPLAVSTRTISVSTNDAAKQNIIDGNDQTQWQSGACFPTGFIARPEMNLLLRVCNSSTPSPCTYPAGSKTVDSAFDNSFYTGAWIAKAANGIASISITLPQPTDIYRFYFRGSWNKGVARLVIQQQDGSTTTVVGNLNSTLAWVDIKQIGLWQGVTQVQVVSNDSFTLTELAAQYTRCFEMATLDMQDVFAVHVIRARWWSTDSVGTSLSVSADNATWTVVRDDLKPDNLPSYDFNFDPPVNMRFIRIRHLVNETGDWRKVYSWEIGAYGAGGRWGLPPQPQQQSRSFRQLMGVNGIWGWGNKSFSDTLVKQGKGPLLYNAVASSGRNYQNLNWDLKKLGNDPKWDTMNKTGTDGQWWLDWDREYGAWKKAGIPVSVTYQWDKFVAPPAAWGPDPYSTAYNLGFKFARHFGPTAGTGNVASFEAGNEPWDGFNATFYGQLLRGFTDGLYAGDPAVKRLPCALQANEPVYDGSYIGTRLPQDIAPKIDAVNTHVYSFFNLDNGTRVAVHPEHYGSAMNSLNNMIKWRDTNMPGKGLWVTEFGWDAARPGEDCGKSTECVSQLAQAAYGVRALALFARKGVEQAHWFFYANDDGCNTLFCRSGLRDTYTAGFGEEPVYRAYRAFLQLAGASYFKAIAAETNDIYAYVLSNAAGTPTHVLAWRPIPVGESEQPSDAAAVQFDVGFSAAAAAAYALNGVAPSGSVAAALPSIAGSSWSMMLSGVPTLVVLSA</sequence>
<dbReference type="SUPFAM" id="SSF51445">
    <property type="entry name" value="(Trans)glycosidases"/>
    <property type="match status" value="1"/>
</dbReference>
<reference evidence="2 3" key="1">
    <citation type="submission" date="2023-05" db="EMBL/GenBank/DDBJ databases">
        <title>A 100% complete, gapless, phased diploid assembly of the Scenedesmus obliquus UTEX 3031 genome.</title>
        <authorList>
            <person name="Biondi T.C."/>
            <person name="Hanschen E.R."/>
            <person name="Kwon T."/>
            <person name="Eng W."/>
            <person name="Kruse C.P.S."/>
            <person name="Koehler S.I."/>
            <person name="Kunde Y."/>
            <person name="Gleasner C.D."/>
            <person name="You Mak K.T."/>
            <person name="Polle J."/>
            <person name="Hovde B.T."/>
            <person name="Starkenburg S.R."/>
        </authorList>
    </citation>
    <scope>NUCLEOTIDE SEQUENCE [LARGE SCALE GENOMIC DNA]</scope>
    <source>
        <strain evidence="2 3">DOE0152z</strain>
    </source>
</reference>
<evidence type="ECO:0000256" key="1">
    <source>
        <dbReference type="SAM" id="SignalP"/>
    </source>
</evidence>
<protein>
    <recommendedName>
        <fullName evidence="4">F5/8 type C domain-containing protein</fullName>
    </recommendedName>
</protein>
<feature type="signal peptide" evidence="1">
    <location>
        <begin position="1"/>
        <end position="23"/>
    </location>
</feature>
<keyword evidence="3" id="KW-1185">Reference proteome</keyword>
<dbReference type="InterPro" id="IPR017853">
    <property type="entry name" value="GH"/>
</dbReference>
<name>A0ABY8UEV8_TETOB</name>
<dbReference type="SUPFAM" id="SSF49785">
    <property type="entry name" value="Galactose-binding domain-like"/>
    <property type="match status" value="1"/>
</dbReference>
<gene>
    <name evidence="2" type="ORF">OEZ85_005901</name>
</gene>
<dbReference type="EMBL" id="CP126218">
    <property type="protein sequence ID" value="WIA20036.1"/>
    <property type="molecule type" value="Genomic_DNA"/>
</dbReference>
<evidence type="ECO:0008006" key="4">
    <source>
        <dbReference type="Google" id="ProtNLM"/>
    </source>
</evidence>
<evidence type="ECO:0000313" key="3">
    <source>
        <dbReference type="Proteomes" id="UP001244341"/>
    </source>
</evidence>
<dbReference type="InterPro" id="IPR008979">
    <property type="entry name" value="Galactose-bd-like_sf"/>
</dbReference>
<organism evidence="2 3">
    <name type="scientific">Tetradesmus obliquus</name>
    <name type="common">Green alga</name>
    <name type="synonym">Acutodesmus obliquus</name>
    <dbReference type="NCBI Taxonomy" id="3088"/>
    <lineage>
        <taxon>Eukaryota</taxon>
        <taxon>Viridiplantae</taxon>
        <taxon>Chlorophyta</taxon>
        <taxon>core chlorophytes</taxon>
        <taxon>Chlorophyceae</taxon>
        <taxon>CS clade</taxon>
        <taxon>Sphaeropleales</taxon>
        <taxon>Scenedesmaceae</taxon>
        <taxon>Tetradesmus</taxon>
    </lineage>
</organism>
<dbReference type="Proteomes" id="UP001244341">
    <property type="component" value="Chromosome 11b"/>
</dbReference>
<keyword evidence="1" id="KW-0732">Signal</keyword>
<dbReference type="Gene3D" id="2.60.120.260">
    <property type="entry name" value="Galactose-binding domain-like"/>
    <property type="match status" value="1"/>
</dbReference>
<dbReference type="Gene3D" id="3.20.20.80">
    <property type="entry name" value="Glycosidases"/>
    <property type="match status" value="1"/>
</dbReference>
<evidence type="ECO:0000313" key="2">
    <source>
        <dbReference type="EMBL" id="WIA20036.1"/>
    </source>
</evidence>
<feature type="chain" id="PRO_5046134008" description="F5/8 type C domain-containing protein" evidence="1">
    <location>
        <begin position="24"/>
        <end position="759"/>
    </location>
</feature>
<accession>A0ABY8UEV8</accession>
<proteinExistence type="predicted"/>